<dbReference type="SUPFAM" id="SSF53850">
    <property type="entry name" value="Periplasmic binding protein-like II"/>
    <property type="match status" value="1"/>
</dbReference>
<dbReference type="SUPFAM" id="SSF47384">
    <property type="entry name" value="Homodimeric domain of signal transducing histidine kinase"/>
    <property type="match status" value="1"/>
</dbReference>
<proteinExistence type="predicted"/>
<keyword evidence="5 10" id="KW-0418">Kinase</keyword>
<keyword evidence="4" id="KW-0808">Transferase</keyword>
<evidence type="ECO:0000256" key="7">
    <source>
        <dbReference type="SAM" id="Coils"/>
    </source>
</evidence>
<keyword evidence="3" id="KW-0597">Phosphoprotein</keyword>
<dbReference type="Pfam" id="PF02518">
    <property type="entry name" value="HATPase_c"/>
    <property type="match status" value="1"/>
</dbReference>
<accession>A0ABP3BC89</accession>
<feature type="transmembrane region" description="Helical" evidence="8">
    <location>
        <begin position="307"/>
        <end position="327"/>
    </location>
</feature>
<evidence type="ECO:0000259" key="9">
    <source>
        <dbReference type="PROSITE" id="PS50109"/>
    </source>
</evidence>
<dbReference type="SUPFAM" id="SSF55785">
    <property type="entry name" value="PYP-like sensor domain (PAS domain)"/>
    <property type="match status" value="1"/>
</dbReference>
<keyword evidence="8" id="KW-0472">Membrane</keyword>
<dbReference type="InterPro" id="IPR035965">
    <property type="entry name" value="PAS-like_dom_sf"/>
</dbReference>
<dbReference type="CDD" id="cd00082">
    <property type="entry name" value="HisKA"/>
    <property type="match status" value="1"/>
</dbReference>
<comment type="caution">
    <text evidence="10">The sequence shown here is derived from an EMBL/GenBank/DDBJ whole genome shotgun (WGS) entry which is preliminary data.</text>
</comment>
<organism evidence="10 11">
    <name type="scientific">Xylanibacter oryzae DSM 17970</name>
    <dbReference type="NCBI Taxonomy" id="915438"/>
    <lineage>
        <taxon>Bacteria</taxon>
        <taxon>Pseudomonadati</taxon>
        <taxon>Bacteroidota</taxon>
        <taxon>Bacteroidia</taxon>
        <taxon>Bacteroidales</taxon>
        <taxon>Prevotellaceae</taxon>
        <taxon>Xylanibacter</taxon>
    </lineage>
</organism>
<evidence type="ECO:0000313" key="11">
    <source>
        <dbReference type="Proteomes" id="UP000243438"/>
    </source>
</evidence>
<dbReference type="InterPro" id="IPR036097">
    <property type="entry name" value="HisK_dim/P_sf"/>
</dbReference>
<evidence type="ECO:0000256" key="4">
    <source>
        <dbReference type="ARBA" id="ARBA00022679"/>
    </source>
</evidence>
<evidence type="ECO:0000256" key="1">
    <source>
        <dbReference type="ARBA" id="ARBA00000085"/>
    </source>
</evidence>
<dbReference type="Gene3D" id="3.40.190.10">
    <property type="entry name" value="Periplasmic binding protein-like II"/>
    <property type="match status" value="2"/>
</dbReference>
<dbReference type="Proteomes" id="UP000243438">
    <property type="component" value="Unassembled WGS sequence"/>
</dbReference>
<dbReference type="Gene3D" id="3.30.450.20">
    <property type="entry name" value="PAS domain"/>
    <property type="match status" value="1"/>
</dbReference>
<evidence type="ECO:0000256" key="8">
    <source>
        <dbReference type="SAM" id="Phobius"/>
    </source>
</evidence>
<evidence type="ECO:0000256" key="6">
    <source>
        <dbReference type="ARBA" id="ARBA00023012"/>
    </source>
</evidence>
<dbReference type="InterPro" id="IPR050736">
    <property type="entry name" value="Sensor_HK_Regulatory"/>
</dbReference>
<dbReference type="SMART" id="SM00388">
    <property type="entry name" value="HisKA"/>
    <property type="match status" value="1"/>
</dbReference>
<dbReference type="PROSITE" id="PS50109">
    <property type="entry name" value="HIS_KIN"/>
    <property type="match status" value="1"/>
</dbReference>
<dbReference type="SMART" id="SM00062">
    <property type="entry name" value="PBPb"/>
    <property type="match status" value="1"/>
</dbReference>
<dbReference type="PANTHER" id="PTHR43711">
    <property type="entry name" value="TWO-COMPONENT HISTIDINE KINASE"/>
    <property type="match status" value="1"/>
</dbReference>
<dbReference type="EC" id="2.7.13.3" evidence="2"/>
<feature type="domain" description="Histidine kinase" evidence="9">
    <location>
        <begin position="718"/>
        <end position="929"/>
    </location>
</feature>
<sequence length="938" mass="109047">MHNLNSAKYIFFCIFCSFFLPIGLYGQASNLPVYNHQAHKYTKNNPLVVEGLWSLWPLSYINEEGSPTGIDIDITKHILNKLNIPYVIRLKYREDVINDLHSGKAQLSWGTSTQDNKKSFIFSEQSITYLVHAVAYRKGETHITNFEELKNAKVIIHNGSGSQDILRKYGWTKNALTYEDMKKAMYDLSNRNADFIVWNSLGLEYLKGNLHFDSIEIRNIQGMQPSAYKFMGTDSALIAKLDSVFAKEHADGNLSYIYDKWFYNNSKHIIPKWIIFSISFIAFIFVILLIFNFIYRKRINDQNKRISLLDGRLALAIKSGNIMLWIYNVKEKKFLRIDSKEDIKNVTEFDNFTKFIKENKSNNMEHNFNMLIDGKRSKFQDIVIISPSYDCKMKVYQVVANVLERNKYGKVTTIIGTNKDITEHYQREVEEKDIMLKYKTIFNSAMVAISYINSDGVYVDVNERWCRYFNIKNKKEFLDSRPTIKEIWGNRYESLESKNNFWAATAFNLPAAEETTLRYAQQQRNVIIENRMVAIYDNNSNYTGCSSSFIDITDDVKSFREVDNYVEKTRNAMNDIKIYADNINHVLKSCGIRIFWLSKNEYSFRISNDANNIGKEFRKDAWMNYLTNESKAKAESIIKKIRDGFNDIFSINIEIYRHNKNSHYNFIGLPEFENNGNIKNFFGLAINISELAEAQNNLEKKKKEAQKADVLKSAFLKNMSFEIRTPLQAVVGFSELLSDVKNKEDESFFVNEIKRNSNLLLKIVNDVLFLSKLDAGMIDVKKEKCDISILFKQRCYLAKKKLENARLNFIEDCDYNKYLLEIDYRLITIIIDNLLDNAIKYTKDGHISAKYKYEEGYLIIFIEDTGCGIPEKMIGKIFNKFVKTSNDERGSGLGLSFCKVIAELMDGNIHIESKENYGTTAWVRIPCRIIPIKEMEVV</sequence>
<dbReference type="SUPFAM" id="SSF55874">
    <property type="entry name" value="ATPase domain of HSP90 chaperone/DNA topoisomerase II/histidine kinase"/>
    <property type="match status" value="1"/>
</dbReference>
<dbReference type="InterPro" id="IPR003661">
    <property type="entry name" value="HisK_dim/P_dom"/>
</dbReference>
<keyword evidence="8" id="KW-0812">Transmembrane</keyword>
<dbReference type="InterPro" id="IPR003594">
    <property type="entry name" value="HATPase_dom"/>
</dbReference>
<dbReference type="InterPro" id="IPR001638">
    <property type="entry name" value="Solute-binding_3/MltF_N"/>
</dbReference>
<dbReference type="EMBL" id="JFBS01000001">
    <property type="protein sequence ID" value="EXG77717.1"/>
    <property type="molecule type" value="Genomic_DNA"/>
</dbReference>
<feature type="coiled-coil region" evidence="7">
    <location>
        <begin position="684"/>
        <end position="711"/>
    </location>
</feature>
<dbReference type="Gene3D" id="1.10.287.130">
    <property type="match status" value="1"/>
</dbReference>
<dbReference type="Pfam" id="PF00497">
    <property type="entry name" value="SBP_bac_3"/>
    <property type="match status" value="1"/>
</dbReference>
<dbReference type="PRINTS" id="PR00344">
    <property type="entry name" value="BCTRLSENSOR"/>
</dbReference>
<keyword evidence="8" id="KW-1133">Transmembrane helix</keyword>
<protein>
    <recommendedName>
        <fullName evidence="2">histidine kinase</fullName>
        <ecNumber evidence="2">2.7.13.3</ecNumber>
    </recommendedName>
</protein>
<evidence type="ECO:0000256" key="5">
    <source>
        <dbReference type="ARBA" id="ARBA00022777"/>
    </source>
</evidence>
<reference evidence="10" key="1">
    <citation type="submission" date="2013-07" db="EMBL/GenBank/DDBJ databases">
        <authorList>
            <consortium name="DOE Joint Genome Institute"/>
            <person name="Anderson I."/>
            <person name="Huntemann M."/>
            <person name="Han J."/>
            <person name="Chen A."/>
            <person name="Kyrpides N."/>
            <person name="Mavromatis K."/>
            <person name="Markowitz V."/>
            <person name="Palaniappan K."/>
            <person name="Ivanova N."/>
            <person name="Schaumberg A."/>
            <person name="Pati A."/>
            <person name="Liolios K."/>
            <person name="Nordberg H.P."/>
            <person name="Cantor M.N."/>
            <person name="Hua S.X."/>
            <person name="Woyke T."/>
        </authorList>
    </citation>
    <scope>NUCLEOTIDE SEQUENCE [LARGE SCALE GENOMIC DNA]</scope>
    <source>
        <strain evidence="10">DSM 17970</strain>
    </source>
</reference>
<dbReference type="InterPro" id="IPR005467">
    <property type="entry name" value="His_kinase_dom"/>
</dbReference>
<dbReference type="GO" id="GO:0016301">
    <property type="term" value="F:kinase activity"/>
    <property type="evidence" value="ECO:0007669"/>
    <property type="project" value="UniProtKB-KW"/>
</dbReference>
<keyword evidence="7" id="KW-0175">Coiled coil</keyword>
<dbReference type="SMART" id="SM00387">
    <property type="entry name" value="HATPase_c"/>
    <property type="match status" value="1"/>
</dbReference>
<dbReference type="InterPro" id="IPR004358">
    <property type="entry name" value="Sig_transdc_His_kin-like_C"/>
</dbReference>
<name>A0ABP3BC89_9BACT</name>
<keyword evidence="6" id="KW-0902">Two-component regulatory system</keyword>
<dbReference type="PANTHER" id="PTHR43711:SF31">
    <property type="entry name" value="HISTIDINE KINASE"/>
    <property type="match status" value="1"/>
</dbReference>
<comment type="catalytic activity">
    <reaction evidence="1">
        <text>ATP + protein L-histidine = ADP + protein N-phospho-L-histidine.</text>
        <dbReference type="EC" id="2.7.13.3"/>
    </reaction>
</comment>
<dbReference type="Gene3D" id="3.30.565.10">
    <property type="entry name" value="Histidine kinase-like ATPase, C-terminal domain"/>
    <property type="match status" value="1"/>
</dbReference>
<feature type="transmembrane region" description="Helical" evidence="8">
    <location>
        <begin position="273"/>
        <end position="295"/>
    </location>
</feature>
<gene>
    <name evidence="10" type="ORF">XylorDRAFT_0061</name>
</gene>
<evidence type="ECO:0000313" key="10">
    <source>
        <dbReference type="EMBL" id="EXG77717.1"/>
    </source>
</evidence>
<dbReference type="Pfam" id="PF00512">
    <property type="entry name" value="HisKA"/>
    <property type="match status" value="1"/>
</dbReference>
<evidence type="ECO:0000256" key="3">
    <source>
        <dbReference type="ARBA" id="ARBA00022553"/>
    </source>
</evidence>
<keyword evidence="11" id="KW-1185">Reference proteome</keyword>
<evidence type="ECO:0000256" key="2">
    <source>
        <dbReference type="ARBA" id="ARBA00012438"/>
    </source>
</evidence>
<dbReference type="InterPro" id="IPR036890">
    <property type="entry name" value="HATPase_C_sf"/>
</dbReference>